<feature type="signal peptide" evidence="5">
    <location>
        <begin position="1"/>
        <end position="25"/>
    </location>
</feature>
<keyword evidence="5" id="KW-0732">Signal</keyword>
<dbReference type="InterPro" id="IPR024607">
    <property type="entry name" value="Sulfatase_CS"/>
</dbReference>
<comment type="similarity">
    <text evidence="1">Belongs to the sulfatase family.</text>
</comment>
<name>A0A396RTW7_9SPHN</name>
<keyword evidence="4" id="KW-0106">Calcium</keyword>
<keyword evidence="2" id="KW-0479">Metal-binding</keyword>
<evidence type="ECO:0000259" key="6">
    <source>
        <dbReference type="Pfam" id="PF00884"/>
    </source>
</evidence>
<evidence type="ECO:0000256" key="5">
    <source>
        <dbReference type="SAM" id="SignalP"/>
    </source>
</evidence>
<accession>A0A396RTW7</accession>
<protein>
    <submittedName>
        <fullName evidence="7">Arylsulfatase</fullName>
    </submittedName>
</protein>
<dbReference type="EMBL" id="QWLV01000001">
    <property type="protein sequence ID" value="RHW18862.1"/>
    <property type="molecule type" value="Genomic_DNA"/>
</dbReference>
<dbReference type="Gene3D" id="3.30.1120.10">
    <property type="match status" value="1"/>
</dbReference>
<evidence type="ECO:0000256" key="4">
    <source>
        <dbReference type="ARBA" id="ARBA00022837"/>
    </source>
</evidence>
<proteinExistence type="inferred from homology"/>
<dbReference type="PANTHER" id="PTHR42693">
    <property type="entry name" value="ARYLSULFATASE FAMILY MEMBER"/>
    <property type="match status" value="1"/>
</dbReference>
<dbReference type="SUPFAM" id="SSF53649">
    <property type="entry name" value="Alkaline phosphatase-like"/>
    <property type="match status" value="1"/>
</dbReference>
<keyword evidence="3" id="KW-0378">Hydrolase</keyword>
<evidence type="ECO:0000313" key="8">
    <source>
        <dbReference type="Proteomes" id="UP000266693"/>
    </source>
</evidence>
<dbReference type="OrthoDB" id="9803751at2"/>
<dbReference type="InterPro" id="IPR017850">
    <property type="entry name" value="Alkaline_phosphatase_core_sf"/>
</dbReference>
<evidence type="ECO:0000256" key="3">
    <source>
        <dbReference type="ARBA" id="ARBA00022801"/>
    </source>
</evidence>
<dbReference type="Gene3D" id="3.40.720.10">
    <property type="entry name" value="Alkaline Phosphatase, subunit A"/>
    <property type="match status" value="1"/>
</dbReference>
<reference evidence="7 8" key="1">
    <citation type="submission" date="2018-08" db="EMBL/GenBank/DDBJ databases">
        <title>The multiple taxonomic identification of Sphingomonas gilva.</title>
        <authorList>
            <person name="Zhu D."/>
            <person name="Zheng S."/>
        </authorList>
    </citation>
    <scope>NUCLEOTIDE SEQUENCE [LARGE SCALE GENOMIC DNA]</scope>
    <source>
        <strain evidence="7 8">ZDH117</strain>
    </source>
</reference>
<dbReference type="GO" id="GO:0004065">
    <property type="term" value="F:arylsulfatase activity"/>
    <property type="evidence" value="ECO:0007669"/>
    <property type="project" value="TreeGrafter"/>
</dbReference>
<dbReference type="Pfam" id="PF00884">
    <property type="entry name" value="Sulfatase"/>
    <property type="match status" value="1"/>
</dbReference>
<dbReference type="PANTHER" id="PTHR42693:SF33">
    <property type="entry name" value="ARYLSULFATASE"/>
    <property type="match status" value="1"/>
</dbReference>
<dbReference type="InterPro" id="IPR000917">
    <property type="entry name" value="Sulfatase_N"/>
</dbReference>
<dbReference type="Proteomes" id="UP000266693">
    <property type="component" value="Unassembled WGS sequence"/>
</dbReference>
<feature type="chain" id="PRO_5017223468" evidence="5">
    <location>
        <begin position="26"/>
        <end position="441"/>
    </location>
</feature>
<dbReference type="AlphaFoldDB" id="A0A396RTW7"/>
<dbReference type="PROSITE" id="PS00149">
    <property type="entry name" value="SULFATASE_2"/>
    <property type="match status" value="1"/>
</dbReference>
<sequence length="441" mass="48230">MRGRRSLKLLMTLALTGLATTPASAGQADRPPNIVIVLADDLGYGDVGANGATLIKTPALDRMAAEGVRLTSAYAAANVCTPSRAALLTGRHAIRSGLAENVIHPKDAHGLPAGEVTFAEMLKAHGYRTALIGKWHLGHQPQHHPLRHGFDSFFGLRYSNDMLPLALYEGERAVEEPVDQATLTRRYTDRAIEIVKSADRRPFLIYLAHSMPHVPLFRTRPFEGRSRAGVYGDVVEELDWNMGRLLDALRESGAAENTLVIFTSDNGPWFEGSSGRSRGNKGSSWQGGYRVPFIAWAPGRLPRGRVSDAPVSLLDVMPTIAALSDGQLPDDRPIDGRNVWPVLAEGAASPHDAIYFFNNSQIAAIRKGRWRLVVQAYYRGLDVPLDQFGAYFLYDLERDPGERYSYAAEQPGVLAAMKARLAAARKAFGVPERPPFAAAKK</sequence>
<evidence type="ECO:0000256" key="2">
    <source>
        <dbReference type="ARBA" id="ARBA00022723"/>
    </source>
</evidence>
<organism evidence="7 8">
    <name type="scientific">Sphingomonas gilva</name>
    <dbReference type="NCBI Taxonomy" id="2305907"/>
    <lineage>
        <taxon>Bacteria</taxon>
        <taxon>Pseudomonadati</taxon>
        <taxon>Pseudomonadota</taxon>
        <taxon>Alphaproteobacteria</taxon>
        <taxon>Sphingomonadales</taxon>
        <taxon>Sphingomonadaceae</taxon>
        <taxon>Sphingomonas</taxon>
    </lineage>
</organism>
<dbReference type="RefSeq" id="WP_118862369.1">
    <property type="nucleotide sequence ID" value="NZ_QWLV01000001.1"/>
</dbReference>
<dbReference type="GO" id="GO:0046872">
    <property type="term" value="F:metal ion binding"/>
    <property type="evidence" value="ECO:0007669"/>
    <property type="project" value="UniProtKB-KW"/>
</dbReference>
<keyword evidence="8" id="KW-1185">Reference proteome</keyword>
<gene>
    <name evidence="7" type="ORF">D1610_01560</name>
</gene>
<evidence type="ECO:0000313" key="7">
    <source>
        <dbReference type="EMBL" id="RHW18862.1"/>
    </source>
</evidence>
<comment type="caution">
    <text evidence="7">The sequence shown here is derived from an EMBL/GenBank/DDBJ whole genome shotgun (WGS) entry which is preliminary data.</text>
</comment>
<feature type="domain" description="Sulfatase N-terminal" evidence="6">
    <location>
        <begin position="32"/>
        <end position="324"/>
    </location>
</feature>
<evidence type="ECO:0000256" key="1">
    <source>
        <dbReference type="ARBA" id="ARBA00008779"/>
    </source>
</evidence>
<dbReference type="CDD" id="cd16026">
    <property type="entry name" value="GALNS_like"/>
    <property type="match status" value="1"/>
</dbReference>
<dbReference type="InterPro" id="IPR050738">
    <property type="entry name" value="Sulfatase"/>
</dbReference>